<dbReference type="EMBL" id="OY882867">
    <property type="protein sequence ID" value="CAK6433867.1"/>
    <property type="molecule type" value="Genomic_DNA"/>
</dbReference>
<evidence type="ECO:0000313" key="2">
    <source>
        <dbReference type="Proteomes" id="UP001314169"/>
    </source>
</evidence>
<dbReference type="Proteomes" id="UP001314169">
    <property type="component" value="Chromosome 10"/>
</dbReference>
<name>A0ABN9ZCD7_PIPNA</name>
<protein>
    <submittedName>
        <fullName evidence="1">Uncharacterized protein</fullName>
    </submittedName>
</protein>
<organism evidence="1 2">
    <name type="scientific">Pipistrellus nathusii</name>
    <name type="common">Nathusius' pipistrelle</name>
    <dbReference type="NCBI Taxonomy" id="59473"/>
    <lineage>
        <taxon>Eukaryota</taxon>
        <taxon>Metazoa</taxon>
        <taxon>Chordata</taxon>
        <taxon>Craniata</taxon>
        <taxon>Vertebrata</taxon>
        <taxon>Euteleostomi</taxon>
        <taxon>Mammalia</taxon>
        <taxon>Eutheria</taxon>
        <taxon>Laurasiatheria</taxon>
        <taxon>Chiroptera</taxon>
        <taxon>Yangochiroptera</taxon>
        <taxon>Vespertilionidae</taxon>
        <taxon>Pipistrellus</taxon>
    </lineage>
</organism>
<evidence type="ECO:0000313" key="1">
    <source>
        <dbReference type="EMBL" id="CAK6433867.1"/>
    </source>
</evidence>
<sequence length="146" mass="16049">MSSFLSHLRVSHRCQALTTVSDCPSLPAPAFVTEQPVGRVGLPSNFMPTSLCPHNPSSLSATTFLLAKTVPDLLFLGVDLKDLKAETGLAQRIERRRRSQVSGLTCPGDRQLTQVCDRTMAPQALHPSSEPHVQTGGWREPLRLWH</sequence>
<keyword evidence="2" id="KW-1185">Reference proteome</keyword>
<accession>A0ABN9ZCD7</accession>
<reference evidence="1" key="1">
    <citation type="submission" date="2023-12" db="EMBL/GenBank/DDBJ databases">
        <authorList>
            <person name="Brown T."/>
        </authorList>
    </citation>
    <scope>NUCLEOTIDE SEQUENCE</scope>
</reference>
<gene>
    <name evidence="1" type="ORF">MPIPNATIZW_LOCUS2173</name>
</gene>
<proteinExistence type="predicted"/>